<evidence type="ECO:0000313" key="2">
    <source>
        <dbReference type="EMBL" id="EUN21569.1"/>
    </source>
</evidence>
<name>W7E387_BIPV3</name>
<reference evidence="2 3" key="1">
    <citation type="journal article" date="2013" name="PLoS Genet.">
        <title>Comparative genome structure, secondary metabolite, and effector coding capacity across Cochliobolus pathogens.</title>
        <authorList>
            <person name="Condon B.J."/>
            <person name="Leng Y."/>
            <person name="Wu D."/>
            <person name="Bushley K.E."/>
            <person name="Ohm R.A."/>
            <person name="Otillar R."/>
            <person name="Martin J."/>
            <person name="Schackwitz W."/>
            <person name="Grimwood J."/>
            <person name="MohdZainudin N."/>
            <person name="Xue C."/>
            <person name="Wang R."/>
            <person name="Manning V.A."/>
            <person name="Dhillon B."/>
            <person name="Tu Z.J."/>
            <person name="Steffenson B.J."/>
            <person name="Salamov A."/>
            <person name="Sun H."/>
            <person name="Lowry S."/>
            <person name="LaButti K."/>
            <person name="Han J."/>
            <person name="Copeland A."/>
            <person name="Lindquist E."/>
            <person name="Barry K."/>
            <person name="Schmutz J."/>
            <person name="Baker S.E."/>
            <person name="Ciuffetti L.M."/>
            <person name="Grigoriev I.V."/>
            <person name="Zhong S."/>
            <person name="Turgeon B.G."/>
        </authorList>
    </citation>
    <scope>NUCLEOTIDE SEQUENCE [LARGE SCALE GENOMIC DNA]</scope>
    <source>
        <strain evidence="2 3">FI3</strain>
    </source>
</reference>
<protein>
    <recommendedName>
        <fullName evidence="1">Heterokaryon incompatibility domain-containing protein</fullName>
    </recommendedName>
</protein>
<accession>W7E387</accession>
<dbReference type="PANTHER" id="PTHR33112">
    <property type="entry name" value="DOMAIN PROTEIN, PUTATIVE-RELATED"/>
    <property type="match status" value="1"/>
</dbReference>
<keyword evidence="3" id="KW-1185">Reference proteome</keyword>
<sequence length="93" mass="10649">LPNAIKEAVSLVPKLGEKYLWVDCLCIVQDDDSIRGHVNHMSDIHSGAYLTIISADSYGRLRRISDLFRSSKIDNKVEYLYDDLYRSTWATRG</sequence>
<feature type="domain" description="Heterokaryon incompatibility" evidence="1">
    <location>
        <begin position="1"/>
        <end position="60"/>
    </location>
</feature>
<dbReference type="GeneID" id="26250399"/>
<dbReference type="InterPro" id="IPR010730">
    <property type="entry name" value="HET"/>
</dbReference>
<feature type="non-terminal residue" evidence="2">
    <location>
        <position position="1"/>
    </location>
</feature>
<dbReference type="Proteomes" id="UP000054337">
    <property type="component" value="Unassembled WGS sequence"/>
</dbReference>
<dbReference type="AlphaFoldDB" id="W7E387"/>
<dbReference type="EMBL" id="KI968842">
    <property type="protein sequence ID" value="EUN21569.1"/>
    <property type="molecule type" value="Genomic_DNA"/>
</dbReference>
<evidence type="ECO:0000259" key="1">
    <source>
        <dbReference type="Pfam" id="PF06985"/>
    </source>
</evidence>
<proteinExistence type="predicted"/>
<dbReference type="HOGENOM" id="CLU_2405266_0_0_1"/>
<gene>
    <name evidence="2" type="ORF">COCVIDRAFT_113669</name>
</gene>
<organism evidence="2 3">
    <name type="scientific">Bipolaris victoriae (strain FI3)</name>
    <name type="common">Victoria blight of oats agent</name>
    <name type="synonym">Cochliobolus victoriae</name>
    <dbReference type="NCBI Taxonomy" id="930091"/>
    <lineage>
        <taxon>Eukaryota</taxon>
        <taxon>Fungi</taxon>
        <taxon>Dikarya</taxon>
        <taxon>Ascomycota</taxon>
        <taxon>Pezizomycotina</taxon>
        <taxon>Dothideomycetes</taxon>
        <taxon>Pleosporomycetidae</taxon>
        <taxon>Pleosporales</taxon>
        <taxon>Pleosporineae</taxon>
        <taxon>Pleosporaceae</taxon>
        <taxon>Bipolaris</taxon>
    </lineage>
</organism>
<dbReference type="PANTHER" id="PTHR33112:SF12">
    <property type="entry name" value="HETEROKARYON INCOMPATIBILITY DOMAIN-CONTAINING PROTEIN"/>
    <property type="match status" value="1"/>
</dbReference>
<dbReference type="Pfam" id="PF06985">
    <property type="entry name" value="HET"/>
    <property type="match status" value="1"/>
</dbReference>
<dbReference type="RefSeq" id="XP_014551145.1">
    <property type="nucleotide sequence ID" value="XM_014695659.1"/>
</dbReference>
<evidence type="ECO:0000313" key="3">
    <source>
        <dbReference type="Proteomes" id="UP000054337"/>
    </source>
</evidence>